<comment type="subcellular location">
    <subcellularLocation>
        <location evidence="1">Secreted</location>
    </subcellularLocation>
</comment>
<dbReference type="GO" id="GO:0005576">
    <property type="term" value="C:extracellular region"/>
    <property type="evidence" value="ECO:0007669"/>
    <property type="project" value="UniProtKB-SubCell"/>
</dbReference>
<dbReference type="Pfam" id="PF02950">
    <property type="entry name" value="Conotoxin"/>
    <property type="match status" value="1"/>
</dbReference>
<feature type="signal peptide" evidence="3">
    <location>
        <begin position="1"/>
        <end position="22"/>
    </location>
</feature>
<dbReference type="PROSITE" id="PS51257">
    <property type="entry name" value="PROKAR_LIPOPROTEIN"/>
    <property type="match status" value="1"/>
</dbReference>
<evidence type="ECO:0000313" key="4">
    <source>
        <dbReference type="EMBL" id="AMP44725.1"/>
    </source>
</evidence>
<reference evidence="4" key="1">
    <citation type="submission" date="2015-12" db="EMBL/GenBank/DDBJ databases">
        <title>High throughput identification of novel conotoxins from the Chinese tubular cone snail Conus betulinus by multitranscriptome sequencing.</title>
        <authorList>
            <person name="Ruan Z."/>
            <person name="Peng C."/>
            <person name="Shi Q."/>
            <person name="Yao G."/>
            <person name="Gao B.-M."/>
        </authorList>
    </citation>
    <scope>NUCLEOTIDE SEQUENCE</scope>
</reference>
<sequence length="83" mass="9381">MKLMYALIIAVLFLTACQLVTTDGFRGKQNLLERMADRMRDSRNFKLAKRCKPVNYACSPSDAEKCCGVCEYEGIGRGWCAYS</sequence>
<name>A0A142C1M4_CONBE</name>
<organism evidence="4">
    <name type="scientific">Conus betulinus</name>
    <name type="common">Beech cone</name>
    <dbReference type="NCBI Taxonomy" id="89764"/>
    <lineage>
        <taxon>Eukaryota</taxon>
        <taxon>Metazoa</taxon>
        <taxon>Spiralia</taxon>
        <taxon>Lophotrochozoa</taxon>
        <taxon>Mollusca</taxon>
        <taxon>Gastropoda</taxon>
        <taxon>Caenogastropoda</taxon>
        <taxon>Neogastropoda</taxon>
        <taxon>Conoidea</taxon>
        <taxon>Conidae</taxon>
        <taxon>Conus</taxon>
        <taxon>Dendroconus</taxon>
    </lineage>
</organism>
<dbReference type="AlphaFoldDB" id="A0A142C1M4"/>
<protein>
    <submittedName>
        <fullName evidence="4">Conotoxin</fullName>
    </submittedName>
</protein>
<feature type="chain" id="PRO_5007492969" evidence="3">
    <location>
        <begin position="23"/>
        <end position="83"/>
    </location>
</feature>
<accession>A0A142C1M4</accession>
<evidence type="ECO:0000256" key="2">
    <source>
        <dbReference type="ARBA" id="ARBA00022525"/>
    </source>
</evidence>
<evidence type="ECO:0000256" key="3">
    <source>
        <dbReference type="SAM" id="SignalP"/>
    </source>
</evidence>
<dbReference type="InterPro" id="IPR004214">
    <property type="entry name" value="Conotoxin"/>
</dbReference>
<dbReference type="GO" id="GO:0008200">
    <property type="term" value="F:ion channel inhibitor activity"/>
    <property type="evidence" value="ECO:0007669"/>
    <property type="project" value="InterPro"/>
</dbReference>
<proteinExistence type="evidence at transcript level"/>
<keyword evidence="3" id="KW-0732">Signal</keyword>
<keyword evidence="2" id="KW-0964">Secreted</keyword>
<dbReference type="EMBL" id="KU563977">
    <property type="protein sequence ID" value="AMP44725.1"/>
    <property type="molecule type" value="mRNA"/>
</dbReference>
<evidence type="ECO:0000256" key="1">
    <source>
        <dbReference type="ARBA" id="ARBA00004613"/>
    </source>
</evidence>